<dbReference type="EMBL" id="JANUGQ010000003">
    <property type="protein sequence ID" value="MCS0635013.1"/>
    <property type="molecule type" value="Genomic_DNA"/>
</dbReference>
<keyword evidence="4" id="KW-1185">Reference proteome</keyword>
<feature type="compositionally biased region" description="Low complexity" evidence="1">
    <location>
        <begin position="66"/>
        <end position="92"/>
    </location>
</feature>
<dbReference type="RefSeq" id="WP_258785696.1">
    <property type="nucleotide sequence ID" value="NZ_JANUGQ010000003.1"/>
</dbReference>
<proteinExistence type="predicted"/>
<keyword evidence="2" id="KW-0472">Membrane</keyword>
<evidence type="ECO:0000256" key="1">
    <source>
        <dbReference type="SAM" id="MobiDB-lite"/>
    </source>
</evidence>
<reference evidence="3" key="1">
    <citation type="submission" date="2022-08" db="EMBL/GenBank/DDBJ databases">
        <authorList>
            <person name="Somphong A."/>
            <person name="Phongsopitanun W."/>
        </authorList>
    </citation>
    <scope>NUCLEOTIDE SEQUENCE</scope>
    <source>
        <strain evidence="3">LP05-1</strain>
    </source>
</reference>
<dbReference type="Proteomes" id="UP001431313">
    <property type="component" value="Unassembled WGS sequence"/>
</dbReference>
<name>A0ABT2CC76_9ACTN</name>
<keyword evidence="2" id="KW-0812">Transmembrane</keyword>
<comment type="caution">
    <text evidence="3">The sequence shown here is derived from an EMBL/GenBank/DDBJ whole genome shotgun (WGS) entry which is preliminary data.</text>
</comment>
<gene>
    <name evidence="3" type="ORF">NX801_04940</name>
</gene>
<evidence type="ECO:0000313" key="4">
    <source>
        <dbReference type="Proteomes" id="UP001431313"/>
    </source>
</evidence>
<organism evidence="3 4">
    <name type="scientific">Streptomyces pyxinae</name>
    <dbReference type="NCBI Taxonomy" id="2970734"/>
    <lineage>
        <taxon>Bacteria</taxon>
        <taxon>Bacillati</taxon>
        <taxon>Actinomycetota</taxon>
        <taxon>Actinomycetes</taxon>
        <taxon>Kitasatosporales</taxon>
        <taxon>Streptomycetaceae</taxon>
        <taxon>Streptomyces</taxon>
    </lineage>
</organism>
<feature type="transmembrane region" description="Helical" evidence="2">
    <location>
        <begin position="12"/>
        <end position="31"/>
    </location>
</feature>
<accession>A0ABT2CC76</accession>
<protein>
    <recommendedName>
        <fullName evidence="5">Secreted protein</fullName>
    </recommendedName>
</protein>
<keyword evidence="2" id="KW-1133">Transmembrane helix</keyword>
<evidence type="ECO:0000256" key="2">
    <source>
        <dbReference type="SAM" id="Phobius"/>
    </source>
</evidence>
<feature type="region of interest" description="Disordered" evidence="1">
    <location>
        <begin position="39"/>
        <end position="97"/>
    </location>
</feature>
<evidence type="ECO:0000313" key="3">
    <source>
        <dbReference type="EMBL" id="MCS0635013.1"/>
    </source>
</evidence>
<evidence type="ECO:0008006" key="5">
    <source>
        <dbReference type="Google" id="ProtNLM"/>
    </source>
</evidence>
<sequence length="254" mass="25104">MSSTERKGSPVLPLAVLGAVLAGALIVLFLFTGEEDTGNASGGPAATGATQGSGSEGDPSGAGPAGDNSGDTTTGNGTSHNGTSHNGASHTGTSGGTAPGPAATYIVPLAEVAEAHRVMAGYMAGLSTYAHTDENASWAPPLLAMTTGDEDLKRDTALPSGKEWGACATARCSSAGQARVVRDAMIADDLMRGSGASISSVVSVTAARSENGRATTTETNSWLVTARRSGGTWQVSAFDLYGLGNVGASDQAGG</sequence>